<dbReference type="PANTHER" id="PTHR30509">
    <property type="entry name" value="P-HYDROXYBENZOIC ACID EFFLUX PUMP SUBUNIT-RELATED"/>
    <property type="match status" value="1"/>
</dbReference>
<keyword evidence="4 7" id="KW-1133">Transmembrane helix</keyword>
<evidence type="ECO:0000256" key="5">
    <source>
        <dbReference type="ARBA" id="ARBA00023136"/>
    </source>
</evidence>
<feature type="transmembrane region" description="Helical" evidence="7">
    <location>
        <begin position="507"/>
        <end position="525"/>
    </location>
</feature>
<proteinExistence type="inferred from homology"/>
<feature type="transmembrane region" description="Helical" evidence="7">
    <location>
        <begin position="125"/>
        <end position="143"/>
    </location>
</feature>
<protein>
    <submittedName>
        <fullName evidence="10">FUSC family membrane protein</fullName>
    </submittedName>
</protein>
<name>A0AAJ5WR59_9BACT</name>
<dbReference type="AlphaFoldDB" id="A0AAJ5WR59"/>
<feature type="transmembrane region" description="Helical" evidence="7">
    <location>
        <begin position="99"/>
        <end position="118"/>
    </location>
</feature>
<dbReference type="Pfam" id="PF12805">
    <property type="entry name" value="FUSC-like"/>
    <property type="match status" value="1"/>
</dbReference>
<feature type="transmembrane region" description="Helical" evidence="7">
    <location>
        <begin position="537"/>
        <end position="555"/>
    </location>
</feature>
<feature type="transmembrane region" description="Helical" evidence="7">
    <location>
        <begin position="42"/>
        <end position="64"/>
    </location>
</feature>
<feature type="transmembrane region" description="Helical" evidence="7">
    <location>
        <begin position="463"/>
        <end position="480"/>
    </location>
</feature>
<sequence length="765" mass="86776">MTNLLPIQPLDYAQEFRKFISSQYLYTGVRITAGAVIPGLILYQYGLLATMMAVPLGALCVGFTDNPGPIQHRRNALFTSIAINFIVAMTAGLSRSHPLLIGIELVIFGLLFSLAGVYGNRANSIGSIALLVFIFNIDAHLAGDGGNLESILVNAGLFTAGGLWYALLSFALHTIRPYKPIQQLLGECLMETARYLQVKAAFYKKDPDYTLLYRDLMRYQIQIHKHQDELREMLFKARSVVRESTRKGRLLMQMFRDSIDLFERIMTTQQDYESLHTEFDHEEILKVYHRTIIALAHDLEGIGLAIQDGLPYRNLEDTQQAIDEAKEAFFSMRNKKLSTQNIEGFIRLRHILFSLQDLTERLQVMAHYTTYDKAVSRQLKKEKRELHLDKFVSHTELDPHLLLDNLSLKSSHFRHAIRITIALLAGFIISLLFPLGHGYWILLTITTILKPAYSITKKRNIQRIAGTILGALLGFAAIYITKDATALFIIMLLAMIISYSLLKVNYLVSSAGITVYVILSFHFLNPAGLSVVLHDRILDTAIGSVISFIVSSFVLPSWEKEQLGYYIDHAIRANYNYFHAVAKAFSGAGFDITNYKIARKEAFVALANMSDHFQRMMSEPKSKQRHLEEYHQFVATSHLLTSHVASLSYYGQRSGQQYASVDFQPLIKQVDAQFRRLIDVLENKEQAPAEQKPHEDPIRQRVLELLEQRRLEMGKGDNDESLSIRKTLSELKAITDQFQLISTITAEEAKVLQKISFERAESATA</sequence>
<evidence type="ECO:0000313" key="10">
    <source>
        <dbReference type="EMBL" id="WEK34232.1"/>
    </source>
</evidence>
<feature type="transmembrane region" description="Helical" evidence="7">
    <location>
        <begin position="155"/>
        <end position="175"/>
    </location>
</feature>
<keyword evidence="2" id="KW-1003">Cell membrane</keyword>
<evidence type="ECO:0000259" key="9">
    <source>
        <dbReference type="Pfam" id="PF13515"/>
    </source>
</evidence>
<keyword evidence="3 7" id="KW-0812">Transmembrane</keyword>
<accession>A0AAJ5WR59</accession>
<keyword evidence="5 7" id="KW-0472">Membrane</keyword>
<comment type="subcellular location">
    <subcellularLocation>
        <location evidence="1">Cell membrane</location>
        <topology evidence="1">Multi-pass membrane protein</topology>
    </subcellularLocation>
</comment>
<reference evidence="10" key="1">
    <citation type="submission" date="2023-03" db="EMBL/GenBank/DDBJ databases">
        <title>Andean soil-derived lignocellulolytic bacterial consortium as a source of novel taxa and putative plastic-active enzymes.</title>
        <authorList>
            <person name="Diaz-Garcia L."/>
            <person name="Chuvochina M."/>
            <person name="Feuerriegel G."/>
            <person name="Bunk B."/>
            <person name="Sproer C."/>
            <person name="Streit W.R."/>
            <person name="Rodriguez L.M."/>
            <person name="Overmann J."/>
            <person name="Jimenez D.J."/>
        </authorList>
    </citation>
    <scope>NUCLEOTIDE SEQUENCE</scope>
    <source>
        <strain evidence="10">MAG 7</strain>
    </source>
</reference>
<comment type="similarity">
    <text evidence="6">Belongs to the YccS/YhfK family.</text>
</comment>
<feature type="transmembrane region" description="Helical" evidence="7">
    <location>
        <begin position="76"/>
        <end position="93"/>
    </location>
</feature>
<organism evidence="10 11">
    <name type="scientific">Candidatus Pseudobacter hemicellulosilyticus</name>
    <dbReference type="NCBI Taxonomy" id="3121375"/>
    <lineage>
        <taxon>Bacteria</taxon>
        <taxon>Pseudomonadati</taxon>
        <taxon>Bacteroidota</taxon>
        <taxon>Chitinophagia</taxon>
        <taxon>Chitinophagales</taxon>
        <taxon>Chitinophagaceae</taxon>
        <taxon>Pseudobacter</taxon>
    </lineage>
</organism>
<evidence type="ECO:0000256" key="7">
    <source>
        <dbReference type="SAM" id="Phobius"/>
    </source>
</evidence>
<feature type="transmembrane region" description="Helical" evidence="7">
    <location>
        <begin position="486"/>
        <end position="502"/>
    </location>
</feature>
<dbReference type="InterPro" id="IPR049453">
    <property type="entry name" value="Memb_transporter_dom"/>
</dbReference>
<evidence type="ECO:0000256" key="1">
    <source>
        <dbReference type="ARBA" id="ARBA00004651"/>
    </source>
</evidence>
<dbReference type="InterPro" id="IPR032692">
    <property type="entry name" value="YccS_N"/>
</dbReference>
<evidence type="ECO:0000259" key="8">
    <source>
        <dbReference type="Pfam" id="PF12805"/>
    </source>
</evidence>
<dbReference type="PANTHER" id="PTHR30509:SF9">
    <property type="entry name" value="MULTIDRUG RESISTANCE PROTEIN MDTO"/>
    <property type="match status" value="1"/>
</dbReference>
<feature type="domain" description="Integral membrane protein YccS N-terminal" evidence="8">
    <location>
        <begin position="77"/>
        <end position="359"/>
    </location>
</feature>
<evidence type="ECO:0000256" key="4">
    <source>
        <dbReference type="ARBA" id="ARBA00022989"/>
    </source>
</evidence>
<dbReference type="EMBL" id="CP119311">
    <property type="protein sequence ID" value="WEK34232.1"/>
    <property type="molecule type" value="Genomic_DNA"/>
</dbReference>
<evidence type="ECO:0000256" key="3">
    <source>
        <dbReference type="ARBA" id="ARBA00022692"/>
    </source>
</evidence>
<dbReference type="Pfam" id="PF13515">
    <property type="entry name" value="FUSC_2"/>
    <property type="match status" value="1"/>
</dbReference>
<evidence type="ECO:0000313" key="11">
    <source>
        <dbReference type="Proteomes" id="UP001220610"/>
    </source>
</evidence>
<dbReference type="Proteomes" id="UP001220610">
    <property type="component" value="Chromosome"/>
</dbReference>
<feature type="transmembrane region" description="Helical" evidence="7">
    <location>
        <begin position="416"/>
        <end position="433"/>
    </location>
</feature>
<feature type="domain" description="Integral membrane bound transporter" evidence="9">
    <location>
        <begin position="427"/>
        <end position="550"/>
    </location>
</feature>
<gene>
    <name evidence="10" type="ORF">P0Y53_17225</name>
</gene>
<dbReference type="GO" id="GO:0005886">
    <property type="term" value="C:plasma membrane"/>
    <property type="evidence" value="ECO:0007669"/>
    <property type="project" value="UniProtKB-SubCell"/>
</dbReference>
<evidence type="ECO:0000256" key="2">
    <source>
        <dbReference type="ARBA" id="ARBA00022475"/>
    </source>
</evidence>
<evidence type="ECO:0000256" key="6">
    <source>
        <dbReference type="ARBA" id="ARBA00043993"/>
    </source>
</evidence>